<dbReference type="InterPro" id="IPR032675">
    <property type="entry name" value="LRR_dom_sf"/>
</dbReference>
<evidence type="ECO:0000313" key="3">
    <source>
        <dbReference type="Proteomes" id="UP000751190"/>
    </source>
</evidence>
<dbReference type="AlphaFoldDB" id="A0A8J5X9R9"/>
<organism evidence="2 3">
    <name type="scientific">Diacronema lutheri</name>
    <name type="common">Unicellular marine alga</name>
    <name type="synonym">Monochrysis lutheri</name>
    <dbReference type="NCBI Taxonomy" id="2081491"/>
    <lineage>
        <taxon>Eukaryota</taxon>
        <taxon>Haptista</taxon>
        <taxon>Haptophyta</taxon>
        <taxon>Pavlovophyceae</taxon>
        <taxon>Pavlovales</taxon>
        <taxon>Pavlovaceae</taxon>
        <taxon>Diacronema</taxon>
    </lineage>
</organism>
<protein>
    <submittedName>
        <fullName evidence="2">Uncharacterized protein</fullName>
    </submittedName>
</protein>
<dbReference type="OrthoDB" id="421209at2759"/>
<dbReference type="Proteomes" id="UP000751190">
    <property type="component" value="Unassembled WGS sequence"/>
</dbReference>
<keyword evidence="3" id="KW-1185">Reference proteome</keyword>
<comment type="caution">
    <text evidence="2">The sequence shown here is derived from an EMBL/GenBank/DDBJ whole genome shotgun (WGS) entry which is preliminary data.</text>
</comment>
<name>A0A8J5X9R9_DIALT</name>
<proteinExistence type="predicted"/>
<feature type="region of interest" description="Disordered" evidence="1">
    <location>
        <begin position="1"/>
        <end position="85"/>
    </location>
</feature>
<evidence type="ECO:0000256" key="1">
    <source>
        <dbReference type="SAM" id="MobiDB-lite"/>
    </source>
</evidence>
<evidence type="ECO:0000313" key="2">
    <source>
        <dbReference type="EMBL" id="KAG8462483.1"/>
    </source>
</evidence>
<dbReference type="EMBL" id="JAGTXO010000020">
    <property type="protein sequence ID" value="KAG8462483.1"/>
    <property type="molecule type" value="Genomic_DNA"/>
</dbReference>
<dbReference type="Gene3D" id="3.80.10.10">
    <property type="entry name" value="Ribonuclease Inhibitor"/>
    <property type="match status" value="1"/>
</dbReference>
<accession>A0A8J5X9R9</accession>
<feature type="compositionally biased region" description="Pro residues" evidence="1">
    <location>
        <begin position="76"/>
        <end position="85"/>
    </location>
</feature>
<sequence length="603" mass="64095">MGCSASVHVQDAQSRGAAATARSDSAKAKATRSVTDTNSPVAAPLAAKPSSSQAAAAPRPERPTPTPVVVSGSPAPVVPSPPPTPSVARVLTAVTEAYNRTGKPRSELREALAARPLPEHPSEAAAWVAKAISTPPRSAPASPKPHAKGVDIPEAALRGISPAQLHAIFEDASALCVSEGWKKKHGPGAGEQLKPSEMTLYELVDYYVKPKTEDSHRSLVETIAVGPQPPEWFVSHWWGEPVADFIKCIKKHLDLRKLDANKTYYWVCAYALRQHQLDAELGGAGLDALSSPFQRALGVADGTVTVADSAGISFTRCWCAFESFATLITQGSGFLHDLVTTGGNRGRDNTQLVTDGATASDGPGRSLALAWKAVREKDFPAELLLGVITTFELTKSGASRQEDLDSIIAAVGADRDTFDATMRARFGGAALKLLHLEDHSDAFDRWIRDLTASRLRKFSGDFPRFDEGMRGPRVAFASDAVLRALPHTRIEELRLGYGCIAAEHAPVLAGLVASGQLRELDLARSTVPAEVGVALGDALTDPKCRLETLNLTGNAVGDVGGRALHEGILKNKSLKMLNLTNNKIGGELKQIIIAEHGARVSFS</sequence>
<reference evidence="2" key="1">
    <citation type="submission" date="2021-05" db="EMBL/GenBank/DDBJ databases">
        <title>The genome of the haptophyte Pavlova lutheri (Diacronema luteri, Pavlovales) - a model for lipid biosynthesis in eukaryotic algae.</title>
        <authorList>
            <person name="Hulatt C.J."/>
            <person name="Posewitz M.C."/>
        </authorList>
    </citation>
    <scope>NUCLEOTIDE SEQUENCE</scope>
    <source>
        <strain evidence="2">NIVA-4/92</strain>
    </source>
</reference>
<dbReference type="SUPFAM" id="SSF52047">
    <property type="entry name" value="RNI-like"/>
    <property type="match status" value="1"/>
</dbReference>
<feature type="compositionally biased region" description="Low complexity" evidence="1">
    <location>
        <begin position="39"/>
        <end position="58"/>
    </location>
</feature>
<gene>
    <name evidence="2" type="ORF">KFE25_010308</name>
</gene>
<dbReference type="SMART" id="SM00368">
    <property type="entry name" value="LRR_RI"/>
    <property type="match status" value="3"/>
</dbReference>